<proteinExistence type="predicted"/>
<dbReference type="EMBL" id="BNAL01000028">
    <property type="protein sequence ID" value="GHG07598.1"/>
    <property type="molecule type" value="Genomic_DNA"/>
</dbReference>
<dbReference type="Proteomes" id="UP000632154">
    <property type="component" value="Unassembled WGS sequence"/>
</dbReference>
<name>A0ABQ3K7T7_9DEIO</name>
<evidence type="ECO:0000313" key="1">
    <source>
        <dbReference type="EMBL" id="GHG07598.1"/>
    </source>
</evidence>
<organism evidence="1 2">
    <name type="scientific">Deinococcus piscis</name>
    <dbReference type="NCBI Taxonomy" id="394230"/>
    <lineage>
        <taxon>Bacteria</taxon>
        <taxon>Thermotogati</taxon>
        <taxon>Deinococcota</taxon>
        <taxon>Deinococci</taxon>
        <taxon>Deinococcales</taxon>
        <taxon>Deinococcaceae</taxon>
        <taxon>Deinococcus</taxon>
    </lineage>
</organism>
<protein>
    <recommendedName>
        <fullName evidence="3">ABC transporter substrate-binding protein</fullName>
    </recommendedName>
</protein>
<reference evidence="2" key="1">
    <citation type="journal article" date="2019" name="Int. J. Syst. Evol. Microbiol.">
        <title>The Global Catalogue of Microorganisms (GCM) 10K type strain sequencing project: providing services to taxonomists for standard genome sequencing and annotation.</title>
        <authorList>
            <consortium name="The Broad Institute Genomics Platform"/>
            <consortium name="The Broad Institute Genome Sequencing Center for Infectious Disease"/>
            <person name="Wu L."/>
            <person name="Ma J."/>
        </authorList>
    </citation>
    <scope>NUCLEOTIDE SEQUENCE [LARGE SCALE GENOMIC DNA]</scope>
    <source>
        <strain evidence="2">CGMCC 1.18439</strain>
    </source>
</reference>
<gene>
    <name evidence="1" type="ORF">GCM10017783_20160</name>
</gene>
<comment type="caution">
    <text evidence="1">The sequence shown here is derived from an EMBL/GenBank/DDBJ whole genome shotgun (WGS) entry which is preliminary data.</text>
</comment>
<evidence type="ECO:0000313" key="2">
    <source>
        <dbReference type="Proteomes" id="UP000632154"/>
    </source>
</evidence>
<keyword evidence="2" id="KW-1185">Reference proteome</keyword>
<evidence type="ECO:0008006" key="3">
    <source>
        <dbReference type="Google" id="ProtNLM"/>
    </source>
</evidence>
<accession>A0ABQ3K7T7</accession>
<dbReference type="RefSeq" id="WP_189643620.1">
    <property type="nucleotide sequence ID" value="NZ_BNAL01000028.1"/>
</dbReference>
<sequence length="290" mass="31523">MTDPTSPVQTGGQATAARSMPAPVYLHLSTDFYPWDEVIADLKTRSQAGQSLLFQANSDAACASFVWKAGQLLGGYSGARDLNFAALMRGLPRARVTLVPLDERAAAAMWEHRAAAGQTLRGTGAQVAGQLAGQTGVLSGMGAAPQAMSYWEEGEPRWGHWTPDAPEQDWRFVALRRTPDAAALTEFWRQVLAVTHRRAAVDEVWRQVSLALAPHYPVLDPFVREVTVRTGELQVEPSVRPQELQPALLAAYRAVLARLGLRLSDLPLSTLRQHELWNASGLPALEGEGA</sequence>